<accession>A0AA38FTG6</accession>
<organism evidence="1 2">
    <name type="scientific">Taxus chinensis</name>
    <name type="common">Chinese yew</name>
    <name type="synonym">Taxus wallichiana var. chinensis</name>
    <dbReference type="NCBI Taxonomy" id="29808"/>
    <lineage>
        <taxon>Eukaryota</taxon>
        <taxon>Viridiplantae</taxon>
        <taxon>Streptophyta</taxon>
        <taxon>Embryophyta</taxon>
        <taxon>Tracheophyta</taxon>
        <taxon>Spermatophyta</taxon>
        <taxon>Pinopsida</taxon>
        <taxon>Pinidae</taxon>
        <taxon>Conifers II</taxon>
        <taxon>Cupressales</taxon>
        <taxon>Taxaceae</taxon>
        <taxon>Taxus</taxon>
    </lineage>
</organism>
<dbReference type="EMBL" id="JAHRHJ020000006">
    <property type="protein sequence ID" value="KAH9310347.1"/>
    <property type="molecule type" value="Genomic_DNA"/>
</dbReference>
<keyword evidence="2" id="KW-1185">Reference proteome</keyword>
<comment type="caution">
    <text evidence="1">The sequence shown here is derived from an EMBL/GenBank/DDBJ whole genome shotgun (WGS) entry which is preliminary data.</text>
</comment>
<protein>
    <submittedName>
        <fullName evidence="1">Uncharacterized protein</fullName>
    </submittedName>
</protein>
<feature type="non-terminal residue" evidence="1">
    <location>
        <position position="1"/>
    </location>
</feature>
<evidence type="ECO:0000313" key="1">
    <source>
        <dbReference type="EMBL" id="KAH9310347.1"/>
    </source>
</evidence>
<proteinExistence type="predicted"/>
<dbReference type="Proteomes" id="UP000824469">
    <property type="component" value="Unassembled WGS sequence"/>
</dbReference>
<evidence type="ECO:0000313" key="2">
    <source>
        <dbReference type="Proteomes" id="UP000824469"/>
    </source>
</evidence>
<reference evidence="1 2" key="1">
    <citation type="journal article" date="2021" name="Nat. Plants">
        <title>The Taxus genome provides insights into paclitaxel biosynthesis.</title>
        <authorList>
            <person name="Xiong X."/>
            <person name="Gou J."/>
            <person name="Liao Q."/>
            <person name="Li Y."/>
            <person name="Zhou Q."/>
            <person name="Bi G."/>
            <person name="Li C."/>
            <person name="Du R."/>
            <person name="Wang X."/>
            <person name="Sun T."/>
            <person name="Guo L."/>
            <person name="Liang H."/>
            <person name="Lu P."/>
            <person name="Wu Y."/>
            <person name="Zhang Z."/>
            <person name="Ro D.K."/>
            <person name="Shang Y."/>
            <person name="Huang S."/>
            <person name="Yan J."/>
        </authorList>
    </citation>
    <scope>NUCLEOTIDE SEQUENCE [LARGE SCALE GENOMIC DNA]</scope>
    <source>
        <strain evidence="1">Ta-2019</strain>
    </source>
</reference>
<gene>
    <name evidence="1" type="ORF">KI387_025382</name>
</gene>
<dbReference type="AlphaFoldDB" id="A0AA38FTG6"/>
<dbReference type="Pfam" id="PF14223">
    <property type="entry name" value="Retrotran_gag_2"/>
    <property type="match status" value="1"/>
</dbReference>
<sequence>CLRDQDRLDGASNFGVWKGRLSLLLEDNAIKDYVTTVVTIPIDATQLAAYKKEDAKAWRIVLDGVKDHIVPHISELDTAKKMWDANFESVPECYH</sequence>
<name>A0AA38FTG6_TAXCH</name>